<proteinExistence type="predicted"/>
<evidence type="ECO:0000313" key="2">
    <source>
        <dbReference type="EMBL" id="KRN31433.1"/>
    </source>
</evidence>
<dbReference type="Proteomes" id="UP000051751">
    <property type="component" value="Unassembled WGS sequence"/>
</dbReference>
<evidence type="ECO:0000313" key="3">
    <source>
        <dbReference type="Proteomes" id="UP000051645"/>
    </source>
</evidence>
<comment type="caution">
    <text evidence="1">The sequence shown here is derived from an EMBL/GenBank/DDBJ whole genome shotgun (WGS) entry which is preliminary data.</text>
</comment>
<dbReference type="STRING" id="81857.IV38_GL000089"/>
<evidence type="ECO:0000313" key="1">
    <source>
        <dbReference type="EMBL" id="KRN29209.1"/>
    </source>
</evidence>
<organism evidence="1 4">
    <name type="scientific">Lactobacillus selangorensis</name>
    <dbReference type="NCBI Taxonomy" id="81857"/>
    <lineage>
        <taxon>Bacteria</taxon>
        <taxon>Bacillati</taxon>
        <taxon>Bacillota</taxon>
        <taxon>Bacilli</taxon>
        <taxon>Lactobacillales</taxon>
        <taxon>Lactobacillaceae</taxon>
        <taxon>Lactobacillus</taxon>
    </lineage>
</organism>
<protein>
    <recommendedName>
        <fullName evidence="5">Helix-turn-helix domain-containing protein</fullName>
    </recommendedName>
</protein>
<dbReference type="EMBL" id="JQAZ01000004">
    <property type="protein sequence ID" value="KRN31433.1"/>
    <property type="molecule type" value="Genomic_DNA"/>
</dbReference>
<sequence>MLADTIKKIVKQVFSEEYQHDELLDKKTLAKEVLHCDPGSVDELFATQHGFPYMLKGSRIVYSRKAVEKWIADNQRYF</sequence>
<dbReference type="EMBL" id="JQAT01000001">
    <property type="protein sequence ID" value="KRN29209.1"/>
    <property type="molecule type" value="Genomic_DNA"/>
</dbReference>
<dbReference type="Proteomes" id="UP000051645">
    <property type="component" value="Unassembled WGS sequence"/>
</dbReference>
<evidence type="ECO:0000313" key="4">
    <source>
        <dbReference type="Proteomes" id="UP000051751"/>
    </source>
</evidence>
<dbReference type="PATRIC" id="fig|81857.3.peg.88"/>
<keyword evidence="3" id="KW-1185">Reference proteome</keyword>
<gene>
    <name evidence="1" type="ORF">IV38_GL000089</name>
    <name evidence="2" type="ORF">IV40_GL001429</name>
</gene>
<accession>A0A0R2FKQ3</accession>
<name>A0A0R2FKQ3_9LACO</name>
<reference evidence="3 4" key="1">
    <citation type="journal article" date="2015" name="Genome Announc.">
        <title>Expanding the biotechnology potential of lactobacilli through comparative genomics of 213 strains and associated genera.</title>
        <authorList>
            <person name="Sun Z."/>
            <person name="Harris H.M."/>
            <person name="McCann A."/>
            <person name="Guo C."/>
            <person name="Argimon S."/>
            <person name="Zhang W."/>
            <person name="Yang X."/>
            <person name="Jeffery I.B."/>
            <person name="Cooney J.C."/>
            <person name="Kagawa T.F."/>
            <person name="Liu W."/>
            <person name="Song Y."/>
            <person name="Salvetti E."/>
            <person name="Wrobel A."/>
            <person name="Rasinkangas P."/>
            <person name="Parkhill J."/>
            <person name="Rea M.C."/>
            <person name="O'Sullivan O."/>
            <person name="Ritari J."/>
            <person name="Douillard F.P."/>
            <person name="Paul Ross R."/>
            <person name="Yang R."/>
            <person name="Briner A.E."/>
            <person name="Felis G.E."/>
            <person name="de Vos W.M."/>
            <person name="Barrangou R."/>
            <person name="Klaenhammer T.R."/>
            <person name="Caufield P.W."/>
            <person name="Cui Y."/>
            <person name="Zhang H."/>
            <person name="O'Toole P.W."/>
        </authorList>
    </citation>
    <scope>NUCLEOTIDE SEQUENCE [LARGE SCALE GENOMIC DNA]</scope>
    <source>
        <strain evidence="1 4">ATCC BAA-66</strain>
        <strain evidence="2 3">DSM 13344</strain>
    </source>
</reference>
<evidence type="ECO:0008006" key="5">
    <source>
        <dbReference type="Google" id="ProtNLM"/>
    </source>
</evidence>
<dbReference type="AlphaFoldDB" id="A0A0R2FKQ3"/>